<protein>
    <recommendedName>
        <fullName evidence="5">CID domain-containing protein</fullName>
    </recommendedName>
</protein>
<comment type="similarity">
    <text evidence="1">Belongs to the eukaryotic ribosomal protein eL30 family.</text>
</comment>
<evidence type="ECO:0000256" key="1">
    <source>
        <dbReference type="ARBA" id="ARBA00007326"/>
    </source>
</evidence>
<dbReference type="PROSITE" id="PS00709">
    <property type="entry name" value="RIBOSOMAL_L30E_1"/>
    <property type="match status" value="1"/>
</dbReference>
<evidence type="ECO:0000313" key="7">
    <source>
        <dbReference type="Proteomes" id="UP000326939"/>
    </source>
</evidence>
<dbReference type="Proteomes" id="UP000326939">
    <property type="component" value="Chromosome 5"/>
</dbReference>
<feature type="compositionally biased region" description="Low complexity" evidence="4">
    <location>
        <begin position="58"/>
        <end position="70"/>
    </location>
</feature>
<dbReference type="AlphaFoldDB" id="A0A5N5MQT3"/>
<dbReference type="Pfam" id="PF01248">
    <property type="entry name" value="Ribosomal_L7Ae"/>
    <property type="match status" value="1"/>
</dbReference>
<sequence length="741" mass="81690">MELCYSPIFGWIVSEPIEIRNVVYNLQWPPDGGGLLVAEFDDTQKVKMRVDAPPQSRAAPATPIAAAPAPSTLQPQPDLYKSCRSSSTLSPSRETYMIHQLLALVMKSGKYTLGYKTVLKSIRSSKGKLILLSNNCPPLRKSEIEYYAMLAKAVAMGRLSCHVLAVVILKLHSCLSLASFMPFFLSADNVDLGTACGKYFRVSCLSIVDAGDSDIIKTVPGVVKGDMNSTFSEEKLADKLSKLNALSRWCVVHRSKAEFVVETWDKQFRNSDMLEKVPLLYLANDILQNSKKKGTEFVDEFWKVLPAALKYIVKKGDDRGKNVVSRLVNIWEERIVFGSRSLKEVMLGEDAPPPLELSKKRSRSVKNTKRDSRSIRTKLSIGGAAEKLVSAFNLVVSERPNEEAEMSNCKSGVRHVRDMQKDVEIACSNNDKDPTRKALAKELESDENLLKQCIEKLKSVEACRVALVSQLKESLQEQESELEEVRAQRQIAQAQVEEASKMRRRLNGEVLKASNTTIVPVDSNAKAGQTPQRTAAAIAAEVAEKLAASSSSQMIMHAVLSTFAAEEAKNAQLTKAPTPSNSFASMPIHSLSKPENSLPLSDSNVFMPAQPLAAPTTHSYQSVLLPQPTMLNQAPTTQAQFHVLPNPSSQQYLQPAGGIMTPYAHGNTSTLPPPPPYKASSMVLMTQQPSQMPQQQPLSLAQQRSMINQQQQMSSTQQTLGANFRPHQPPVMEYYAHPSHS</sequence>
<feature type="region of interest" description="Disordered" evidence="4">
    <location>
        <begin position="707"/>
        <end position="731"/>
    </location>
</feature>
<dbReference type="Gene3D" id="3.30.1330.30">
    <property type="match status" value="2"/>
</dbReference>
<name>A0A5N5MQT3_9ROSI</name>
<evidence type="ECO:0000256" key="3">
    <source>
        <dbReference type="SAM" id="Coils"/>
    </source>
</evidence>
<dbReference type="PANTHER" id="PTHR12460">
    <property type="entry name" value="CYCLIN-DEPENDENT KINASE INHIBITOR-RELATED PROTEIN"/>
    <property type="match status" value="1"/>
</dbReference>
<dbReference type="SUPFAM" id="SSF55315">
    <property type="entry name" value="L30e-like"/>
    <property type="match status" value="1"/>
</dbReference>
<dbReference type="PROSITE" id="PS51391">
    <property type="entry name" value="CID"/>
    <property type="match status" value="1"/>
</dbReference>
<dbReference type="PANTHER" id="PTHR12460:SF27">
    <property type="entry name" value="ENTH_VHS FAMILY PROTEIN"/>
    <property type="match status" value="1"/>
</dbReference>
<accession>A0A5N5MQT3</accession>
<feature type="compositionally biased region" description="Low complexity" evidence="4">
    <location>
        <begin position="707"/>
        <end position="719"/>
    </location>
</feature>
<dbReference type="InterPro" id="IPR022991">
    <property type="entry name" value="Ribosomal_eL30_CS"/>
</dbReference>
<dbReference type="InterPro" id="IPR008942">
    <property type="entry name" value="ENTH_VHS"/>
</dbReference>
<organism evidence="6 7">
    <name type="scientific">Salix brachista</name>
    <dbReference type="NCBI Taxonomy" id="2182728"/>
    <lineage>
        <taxon>Eukaryota</taxon>
        <taxon>Viridiplantae</taxon>
        <taxon>Streptophyta</taxon>
        <taxon>Embryophyta</taxon>
        <taxon>Tracheophyta</taxon>
        <taxon>Spermatophyta</taxon>
        <taxon>Magnoliopsida</taxon>
        <taxon>eudicotyledons</taxon>
        <taxon>Gunneridae</taxon>
        <taxon>Pentapetalae</taxon>
        <taxon>rosids</taxon>
        <taxon>fabids</taxon>
        <taxon>Malpighiales</taxon>
        <taxon>Salicaceae</taxon>
        <taxon>Saliceae</taxon>
        <taxon>Salix</taxon>
    </lineage>
</organism>
<keyword evidence="7" id="KW-1185">Reference proteome</keyword>
<keyword evidence="2" id="KW-0507">mRNA processing</keyword>
<dbReference type="GO" id="GO:0031124">
    <property type="term" value="P:mRNA 3'-end processing"/>
    <property type="evidence" value="ECO:0007669"/>
    <property type="project" value="TreeGrafter"/>
</dbReference>
<dbReference type="InterPro" id="IPR004038">
    <property type="entry name" value="Ribosomal_eL8/eL30/eS12/Gad45"/>
</dbReference>
<feature type="region of interest" description="Disordered" evidence="4">
    <location>
        <begin position="52"/>
        <end position="75"/>
    </location>
</feature>
<dbReference type="InterPro" id="IPR029064">
    <property type="entry name" value="Ribosomal_eL30-like_sf"/>
</dbReference>
<evidence type="ECO:0000313" key="6">
    <source>
        <dbReference type="EMBL" id="KAB5556541.1"/>
    </source>
</evidence>
<dbReference type="PROSITE" id="PS00993">
    <property type="entry name" value="RIBOSOMAL_L30E_2"/>
    <property type="match status" value="1"/>
</dbReference>
<dbReference type="GO" id="GO:0000993">
    <property type="term" value="F:RNA polymerase II complex binding"/>
    <property type="evidence" value="ECO:0007669"/>
    <property type="project" value="TreeGrafter"/>
</dbReference>
<dbReference type="CDD" id="cd16981">
    <property type="entry name" value="CID_RPRD_like"/>
    <property type="match status" value="1"/>
</dbReference>
<feature type="region of interest" description="Disordered" evidence="4">
    <location>
        <begin position="353"/>
        <end position="374"/>
    </location>
</feature>
<keyword evidence="3" id="KW-0175">Coiled coil</keyword>
<reference evidence="7" key="1">
    <citation type="journal article" date="2019" name="Gigascience">
        <title>De novo genome assembly of the endangered Acer yangbiense, a plant species with extremely small populations endemic to Yunnan Province, China.</title>
        <authorList>
            <person name="Yang J."/>
            <person name="Wariss H.M."/>
            <person name="Tao L."/>
            <person name="Zhang R."/>
            <person name="Yun Q."/>
            <person name="Hollingsworth P."/>
            <person name="Dao Z."/>
            <person name="Luo G."/>
            <person name="Guo H."/>
            <person name="Ma Y."/>
            <person name="Sun W."/>
        </authorList>
    </citation>
    <scope>NUCLEOTIDE SEQUENCE [LARGE SCALE GENOMIC DNA]</scope>
    <source>
        <strain evidence="7">cv. br00</strain>
    </source>
</reference>
<dbReference type="EMBL" id="VDCV01000005">
    <property type="protein sequence ID" value="KAB5556541.1"/>
    <property type="molecule type" value="Genomic_DNA"/>
</dbReference>
<comment type="caution">
    <text evidence="6">The sequence shown here is derived from an EMBL/GenBank/DDBJ whole genome shotgun (WGS) entry which is preliminary data.</text>
</comment>
<dbReference type="SMART" id="SM00582">
    <property type="entry name" value="RPR"/>
    <property type="match status" value="1"/>
</dbReference>
<dbReference type="InterPro" id="IPR006569">
    <property type="entry name" value="CID_dom"/>
</dbReference>
<evidence type="ECO:0000256" key="4">
    <source>
        <dbReference type="SAM" id="MobiDB-lite"/>
    </source>
</evidence>
<dbReference type="GO" id="GO:0005634">
    <property type="term" value="C:nucleus"/>
    <property type="evidence" value="ECO:0007669"/>
    <property type="project" value="UniProtKB-ARBA"/>
</dbReference>
<proteinExistence type="inferred from homology"/>
<evidence type="ECO:0000259" key="5">
    <source>
        <dbReference type="PROSITE" id="PS51391"/>
    </source>
</evidence>
<feature type="coiled-coil region" evidence="3">
    <location>
        <begin position="436"/>
        <end position="509"/>
    </location>
</feature>
<dbReference type="SUPFAM" id="SSF48464">
    <property type="entry name" value="ENTH/VHS domain"/>
    <property type="match status" value="1"/>
</dbReference>
<gene>
    <name evidence="6" type="ORF">DKX38_007450</name>
</gene>
<dbReference type="Pfam" id="PF04818">
    <property type="entry name" value="CID"/>
    <property type="match status" value="1"/>
</dbReference>
<feature type="domain" description="CID" evidence="5">
    <location>
        <begin position="228"/>
        <end position="353"/>
    </location>
</feature>
<dbReference type="Gene3D" id="1.25.40.90">
    <property type="match status" value="1"/>
</dbReference>
<evidence type="ECO:0000256" key="2">
    <source>
        <dbReference type="ARBA" id="ARBA00022664"/>
    </source>
</evidence>